<gene>
    <name evidence="4" type="ORF">I2494_14135</name>
</gene>
<accession>A0ABS1ITH3</accession>
<evidence type="ECO:0000313" key="5">
    <source>
        <dbReference type="Proteomes" id="UP001296921"/>
    </source>
</evidence>
<organism evidence="4 5">
    <name type="scientific">Limnobaculum allomyrinae</name>
    <dbReference type="NCBI Taxonomy" id="2791986"/>
    <lineage>
        <taxon>Bacteria</taxon>
        <taxon>Pseudomonadati</taxon>
        <taxon>Pseudomonadota</taxon>
        <taxon>Gammaproteobacteria</taxon>
        <taxon>Enterobacterales</taxon>
        <taxon>Budviciaceae</taxon>
        <taxon>Limnobaculum</taxon>
    </lineage>
</organism>
<comment type="caution">
    <text evidence="4">The sequence shown here is derived from an EMBL/GenBank/DDBJ whole genome shotgun (WGS) entry which is preliminary data.</text>
</comment>
<evidence type="ECO:0000259" key="3">
    <source>
        <dbReference type="Pfam" id="PF13356"/>
    </source>
</evidence>
<evidence type="ECO:0000256" key="1">
    <source>
        <dbReference type="ARBA" id="ARBA00008857"/>
    </source>
</evidence>
<dbReference type="EMBL" id="JADRCR010000007">
    <property type="protein sequence ID" value="MBK5144837.1"/>
    <property type="molecule type" value="Genomic_DNA"/>
</dbReference>
<reference evidence="4 5" key="1">
    <citation type="submission" date="2020-11" db="EMBL/GenBank/DDBJ databases">
        <title>Insectihabitans protaetiae gen. nov. sp. nov. and Insectihabitans allomyrinae sp. nov., isolated from larvae of Protaetia brevitarsis seulensis and Allomyrina dichotoma, respectively.</title>
        <authorList>
            <person name="Lee S.D."/>
            <person name="Byeon Y.-S."/>
            <person name="Kim S.-M."/>
            <person name="Yang H.L."/>
            <person name="Kim I.S."/>
        </authorList>
    </citation>
    <scope>NUCLEOTIDE SEQUENCE [LARGE SCALE GENOMIC DNA]</scope>
    <source>
        <strain evidence="4 5">BWR-B9</strain>
    </source>
</reference>
<dbReference type="RefSeq" id="WP_218467397.1">
    <property type="nucleotide sequence ID" value="NZ_JADRCR010000007.1"/>
</dbReference>
<sequence length="140" mass="16217">MPLTDIAIRSAKPTHKPYKLSDSLGLYLLIKPNGSKLWYLKYRIDAKERKLAFGGYPTITLSHARSQRELARLTLSQGLDPSLQKQREKQSRKNDHTFESVARKWVKNQHKWSTNRSARTLRTLEMYLFQKAAGVWMTAG</sequence>
<dbReference type="InterPro" id="IPR025166">
    <property type="entry name" value="Integrase_DNA_bind_dom"/>
</dbReference>
<evidence type="ECO:0000313" key="4">
    <source>
        <dbReference type="EMBL" id="MBK5144837.1"/>
    </source>
</evidence>
<dbReference type="PANTHER" id="PTHR30629:SF9">
    <property type="entry name" value="PROTEIN INTB-RELATED"/>
    <property type="match status" value="1"/>
</dbReference>
<keyword evidence="2" id="KW-0229">DNA integration</keyword>
<proteinExistence type="inferred from homology"/>
<feature type="domain" description="Integrase DNA-binding" evidence="3">
    <location>
        <begin position="3"/>
        <end position="88"/>
    </location>
</feature>
<keyword evidence="5" id="KW-1185">Reference proteome</keyword>
<dbReference type="Proteomes" id="UP001296921">
    <property type="component" value="Unassembled WGS sequence"/>
</dbReference>
<dbReference type="Pfam" id="PF13356">
    <property type="entry name" value="Arm-DNA-bind_3"/>
    <property type="match status" value="1"/>
</dbReference>
<comment type="similarity">
    <text evidence="1">Belongs to the 'phage' integrase family.</text>
</comment>
<dbReference type="PANTHER" id="PTHR30629">
    <property type="entry name" value="PROPHAGE INTEGRASE"/>
    <property type="match status" value="1"/>
</dbReference>
<evidence type="ECO:0000256" key="2">
    <source>
        <dbReference type="ARBA" id="ARBA00022908"/>
    </source>
</evidence>
<dbReference type="InterPro" id="IPR050808">
    <property type="entry name" value="Phage_Integrase"/>
</dbReference>
<protein>
    <submittedName>
        <fullName evidence="4">DUF4102 domain-containing protein</fullName>
    </submittedName>
</protein>
<name>A0ABS1ITH3_9GAMM</name>